<protein>
    <recommendedName>
        <fullName evidence="4">Granulins domain-containing protein</fullName>
    </recommendedName>
</protein>
<evidence type="ECO:0008006" key="4">
    <source>
        <dbReference type="Google" id="ProtNLM"/>
    </source>
</evidence>
<gene>
    <name evidence="3" type="primary">LOC130462715</name>
</gene>
<feature type="signal peptide" evidence="1">
    <location>
        <begin position="1"/>
        <end position="31"/>
    </location>
</feature>
<reference evidence="3" key="2">
    <citation type="submission" date="2025-08" db="UniProtKB">
        <authorList>
            <consortium name="RefSeq"/>
        </authorList>
    </citation>
    <scope>IDENTIFICATION</scope>
    <source>
        <tissue evidence="3">Leaf</tissue>
    </source>
</reference>
<keyword evidence="2" id="KW-1185">Reference proteome</keyword>
<proteinExistence type="predicted"/>
<dbReference type="RefSeq" id="XP_056687513.1">
    <property type="nucleotide sequence ID" value="XM_056831535.1"/>
</dbReference>
<keyword evidence="1" id="KW-0732">Signal</keyword>
<sequence length="129" mass="13751">MKITNSQKIKLACSFLLVAVLLQILAMKVEAGCSGAVCPPACPSPCVCGFTDGSLKRCCNIYDAPCDPLAPTYECCDGLTCLQVTPGVFKCKEKCEDHPNHECYPGLYECCEDSGLSCVSMGGDTYNCV</sequence>
<dbReference type="GeneID" id="130462715"/>
<name>A0ABM3QVX2_SPIOL</name>
<feature type="chain" id="PRO_5046764891" description="Granulins domain-containing protein" evidence="1">
    <location>
        <begin position="32"/>
        <end position="129"/>
    </location>
</feature>
<evidence type="ECO:0000256" key="1">
    <source>
        <dbReference type="SAM" id="SignalP"/>
    </source>
</evidence>
<dbReference type="Proteomes" id="UP000813463">
    <property type="component" value="Chromosome 6"/>
</dbReference>
<reference evidence="2" key="1">
    <citation type="journal article" date="2021" name="Nat. Commun.">
        <title>Genomic analyses provide insights into spinach domestication and the genetic basis of agronomic traits.</title>
        <authorList>
            <person name="Cai X."/>
            <person name="Sun X."/>
            <person name="Xu C."/>
            <person name="Sun H."/>
            <person name="Wang X."/>
            <person name="Ge C."/>
            <person name="Zhang Z."/>
            <person name="Wang Q."/>
            <person name="Fei Z."/>
            <person name="Jiao C."/>
            <person name="Wang Q."/>
        </authorList>
    </citation>
    <scope>NUCLEOTIDE SEQUENCE [LARGE SCALE GENOMIC DNA]</scope>
    <source>
        <strain evidence="2">cv. Varoflay</strain>
    </source>
</reference>
<evidence type="ECO:0000313" key="3">
    <source>
        <dbReference type="RefSeq" id="XP_056687513.1"/>
    </source>
</evidence>
<organism evidence="2 3">
    <name type="scientific">Spinacia oleracea</name>
    <name type="common">Spinach</name>
    <dbReference type="NCBI Taxonomy" id="3562"/>
    <lineage>
        <taxon>Eukaryota</taxon>
        <taxon>Viridiplantae</taxon>
        <taxon>Streptophyta</taxon>
        <taxon>Embryophyta</taxon>
        <taxon>Tracheophyta</taxon>
        <taxon>Spermatophyta</taxon>
        <taxon>Magnoliopsida</taxon>
        <taxon>eudicotyledons</taxon>
        <taxon>Gunneridae</taxon>
        <taxon>Pentapetalae</taxon>
        <taxon>Caryophyllales</taxon>
        <taxon>Chenopodiaceae</taxon>
        <taxon>Chenopodioideae</taxon>
        <taxon>Anserineae</taxon>
        <taxon>Spinacia</taxon>
    </lineage>
</organism>
<accession>A0ABM3QVX2</accession>
<evidence type="ECO:0000313" key="2">
    <source>
        <dbReference type="Proteomes" id="UP000813463"/>
    </source>
</evidence>